<organism evidence="4 5">
    <name type="scientific">Micromonospora carbonacea</name>
    <dbReference type="NCBI Taxonomy" id="47853"/>
    <lineage>
        <taxon>Bacteria</taxon>
        <taxon>Bacillati</taxon>
        <taxon>Actinomycetota</taxon>
        <taxon>Actinomycetes</taxon>
        <taxon>Micromonosporales</taxon>
        <taxon>Micromonosporaceae</taxon>
        <taxon>Micromonospora</taxon>
    </lineage>
</organism>
<dbReference type="InterPro" id="IPR006015">
    <property type="entry name" value="Universal_stress_UspA"/>
</dbReference>
<dbReference type="Gene3D" id="3.40.50.620">
    <property type="entry name" value="HUPs"/>
    <property type="match status" value="2"/>
</dbReference>
<dbReference type="PANTHER" id="PTHR46268">
    <property type="entry name" value="STRESS RESPONSE PROTEIN NHAX"/>
    <property type="match status" value="1"/>
</dbReference>
<feature type="domain" description="UspA" evidence="3">
    <location>
        <begin position="147"/>
        <end position="295"/>
    </location>
</feature>
<dbReference type="InterPro" id="IPR014729">
    <property type="entry name" value="Rossmann-like_a/b/a_fold"/>
</dbReference>
<dbReference type="PANTHER" id="PTHR46268:SF6">
    <property type="entry name" value="UNIVERSAL STRESS PROTEIN UP12"/>
    <property type="match status" value="1"/>
</dbReference>
<evidence type="ECO:0000259" key="3">
    <source>
        <dbReference type="Pfam" id="PF00582"/>
    </source>
</evidence>
<dbReference type="SUPFAM" id="SSF52402">
    <property type="entry name" value="Adenine nucleotide alpha hydrolases-like"/>
    <property type="match status" value="2"/>
</dbReference>
<comment type="similarity">
    <text evidence="1">Belongs to the universal stress protein A family.</text>
</comment>
<protein>
    <submittedName>
        <fullName evidence="4">Nucleotide-binding universal stress protein, UspA family</fullName>
    </submittedName>
</protein>
<feature type="region of interest" description="Disordered" evidence="2">
    <location>
        <begin position="182"/>
        <end position="214"/>
    </location>
</feature>
<dbReference type="RefSeq" id="WP_074479164.1">
    <property type="nucleotide sequence ID" value="NZ_FMCT01000024.1"/>
</dbReference>
<dbReference type="AlphaFoldDB" id="A0A1C5AXP1"/>
<dbReference type="Pfam" id="PF00582">
    <property type="entry name" value="Usp"/>
    <property type="match status" value="2"/>
</dbReference>
<reference evidence="5" key="1">
    <citation type="submission" date="2016-06" db="EMBL/GenBank/DDBJ databases">
        <authorList>
            <person name="Varghese N."/>
            <person name="Submissions Spin"/>
        </authorList>
    </citation>
    <scope>NUCLEOTIDE SEQUENCE [LARGE SCALE GENOMIC DNA]</scope>
    <source>
        <strain evidence="5">DSM 43168</strain>
    </source>
</reference>
<keyword evidence="5" id="KW-1185">Reference proteome</keyword>
<accession>A0A1C5AXP1</accession>
<dbReference type="PRINTS" id="PR01438">
    <property type="entry name" value="UNVRSLSTRESS"/>
</dbReference>
<dbReference type="EMBL" id="FMCT01000024">
    <property type="protein sequence ID" value="SCF49814.1"/>
    <property type="molecule type" value="Genomic_DNA"/>
</dbReference>
<evidence type="ECO:0000256" key="2">
    <source>
        <dbReference type="SAM" id="MobiDB-lite"/>
    </source>
</evidence>
<sequence length="305" mass="30883">MTPPADAPVVAALGSPETAPQVARLAAREAAGHGRPLRLLHAFNWSAALEDPSVVGPRARAEELLEGAAATAGEAEPAVPVSGEIVEGAPVAVLVRRSESAFLVVIGDGGMARCGACIPADAPAVQLAARAGCPVLVVRPEPPPQGPVLVGVDGSRSSRTALAFAFGCAARRSARLLAVRVVEPPPEDRPPATGPPPGPGPHGTSGRPDAYDRHGLDSAHAELADLVARCGGRHPEVPVECHVVVGDPGRVLVEQSRSAQLTVVAPRGDEPLRGMLGAVSQSLLYHSPAPVIVVRGLVATAPGGA</sequence>
<dbReference type="InterPro" id="IPR006016">
    <property type="entry name" value="UspA"/>
</dbReference>
<dbReference type="Proteomes" id="UP000183585">
    <property type="component" value="Unassembled WGS sequence"/>
</dbReference>
<proteinExistence type="inferred from homology"/>
<feature type="domain" description="UspA" evidence="3">
    <location>
        <begin position="9"/>
        <end position="139"/>
    </location>
</feature>
<evidence type="ECO:0000313" key="4">
    <source>
        <dbReference type="EMBL" id="SCF49814.1"/>
    </source>
</evidence>
<dbReference type="STRING" id="47853.TK50_10725"/>
<evidence type="ECO:0000256" key="1">
    <source>
        <dbReference type="ARBA" id="ARBA00008791"/>
    </source>
</evidence>
<gene>
    <name evidence="4" type="ORF">GA0070563_12437</name>
</gene>
<name>A0A1C5AXP1_9ACTN</name>
<evidence type="ECO:0000313" key="5">
    <source>
        <dbReference type="Proteomes" id="UP000183585"/>
    </source>
</evidence>